<accession>A0A5A5TB25</accession>
<gene>
    <name evidence="3" type="ORF">KDI_17770</name>
</gene>
<keyword evidence="1" id="KW-1133">Transmembrane helix</keyword>
<dbReference type="RefSeq" id="WP_149401210.1">
    <property type="nucleotide sequence ID" value="NZ_BIXY01000020.1"/>
</dbReference>
<keyword evidence="4" id="KW-1185">Reference proteome</keyword>
<comment type="caution">
    <text evidence="3">The sequence shown here is derived from an EMBL/GenBank/DDBJ whole genome shotgun (WGS) entry which is preliminary data.</text>
</comment>
<dbReference type="Proteomes" id="UP000322530">
    <property type="component" value="Unassembled WGS sequence"/>
</dbReference>
<dbReference type="Pfam" id="PF20254">
    <property type="entry name" value="DMFA2_C"/>
    <property type="match status" value="1"/>
</dbReference>
<keyword evidence="1" id="KW-0472">Membrane</keyword>
<proteinExistence type="predicted"/>
<evidence type="ECO:0000313" key="3">
    <source>
        <dbReference type="EMBL" id="GCF08213.1"/>
    </source>
</evidence>
<keyword evidence="1" id="KW-0812">Transmembrane</keyword>
<dbReference type="EMBL" id="BIXY01000020">
    <property type="protein sequence ID" value="GCF08213.1"/>
    <property type="molecule type" value="Genomic_DNA"/>
</dbReference>
<protein>
    <recommendedName>
        <fullName evidence="2">N,N-dimethylformamidase beta subunit-like C-terminal domain-containing protein</fullName>
    </recommendedName>
</protein>
<evidence type="ECO:0000256" key="1">
    <source>
        <dbReference type="SAM" id="Phobius"/>
    </source>
</evidence>
<reference evidence="3 4" key="1">
    <citation type="submission" date="2019-01" db="EMBL/GenBank/DDBJ databases">
        <title>Draft genome sequence of Dictyobacter sp. Uno17.</title>
        <authorList>
            <person name="Wang C.M."/>
            <person name="Zheng Y."/>
            <person name="Sakai Y."/>
            <person name="Abe K."/>
            <person name="Yokota A."/>
            <person name="Yabe S."/>
        </authorList>
    </citation>
    <scope>NUCLEOTIDE SEQUENCE [LARGE SCALE GENOMIC DNA]</scope>
    <source>
        <strain evidence="3 4">Uno17</strain>
    </source>
</reference>
<feature type="transmembrane region" description="Helical" evidence="1">
    <location>
        <begin position="7"/>
        <end position="26"/>
    </location>
</feature>
<organism evidence="3 4">
    <name type="scientific">Dictyobacter arantiisoli</name>
    <dbReference type="NCBI Taxonomy" id="2014874"/>
    <lineage>
        <taxon>Bacteria</taxon>
        <taxon>Bacillati</taxon>
        <taxon>Chloroflexota</taxon>
        <taxon>Ktedonobacteria</taxon>
        <taxon>Ktedonobacterales</taxon>
        <taxon>Dictyobacteraceae</taxon>
        <taxon>Dictyobacter</taxon>
    </lineage>
</organism>
<evidence type="ECO:0000313" key="4">
    <source>
        <dbReference type="Proteomes" id="UP000322530"/>
    </source>
</evidence>
<dbReference type="InterPro" id="IPR046540">
    <property type="entry name" value="DMFA2_C"/>
</dbReference>
<sequence>MRGKSVVTIVTIFIIAGALICFYFLAPSLLARSNDQLSVFQDNASSSVTGNEIVRENAHNGTTSWQIPAGDESTTQIQAYAGATSVRPGKSIVLYVSTQVPQMRYRIDIFRMGWYNGLGGRLMDSVLDLPGQAQGYFDAASNQLVNCSSCTIAKDTGLIETHWKASYTLKIPLGWTSGVYLAKFTDINAKQSYVPFDVLGSLHSAYLAVTPDTTYESYNNWGGSSLYDADQLFQGTAVAKMATKVSFDKPYAIENGSSQVLVFIAQTVRWMERQGYDVSYASDIDVQVTPHLLNTHKAYISLGHDEYWTKTMRSEVEDARNKGVGLAFMGANALYWQMRFEPDSAGVPNRTVVCYKVETANNDLGRDPMYNVDNSVVTSFWRDPVVGRPENALVGIMFSNLNHDQNGFSWTVAPQAGNLPLLKGTNLQPGQAYGCGLVGYEWDRAQLNPNGTPGNPSYSSTTPKNLQIISASATVSSETKLADVSNSAYYIAPSGAMVFATGSLYWEVSLDKYRLHPDINCGFKDTAIPGMQALMKNVMGALVVKHNPNGF</sequence>
<dbReference type="AlphaFoldDB" id="A0A5A5TB25"/>
<evidence type="ECO:0000259" key="2">
    <source>
        <dbReference type="Pfam" id="PF20254"/>
    </source>
</evidence>
<dbReference type="OrthoDB" id="505641at2"/>
<name>A0A5A5TB25_9CHLR</name>
<feature type="domain" description="N,N-dimethylformamidase beta subunit-like C-terminal" evidence="2">
    <location>
        <begin position="106"/>
        <end position="511"/>
    </location>
</feature>